<dbReference type="Proteomes" id="UP000589896">
    <property type="component" value="Unassembled WGS sequence"/>
</dbReference>
<comment type="caution">
    <text evidence="2">The sequence shown here is derived from an EMBL/GenBank/DDBJ whole genome shotgun (WGS) entry which is preliminary data.</text>
</comment>
<dbReference type="Gene3D" id="3.40.50.150">
    <property type="entry name" value="Vaccinia Virus protein VP39"/>
    <property type="match status" value="1"/>
</dbReference>
<dbReference type="Pfam" id="PF01564">
    <property type="entry name" value="Spermine_synth"/>
    <property type="match status" value="1"/>
</dbReference>
<dbReference type="RefSeq" id="WP_180546364.1">
    <property type="nucleotide sequence ID" value="NZ_JACCJZ010000020.1"/>
</dbReference>
<proteinExistence type="predicted"/>
<reference evidence="2 3" key="1">
    <citation type="submission" date="2020-07" db="EMBL/GenBank/DDBJ databases">
        <title>isolation of Luteimonas sp. SJ-16.</title>
        <authorList>
            <person name="Huang X.-X."/>
            <person name="Xu L."/>
            <person name="Sun J.-Q."/>
        </authorList>
    </citation>
    <scope>NUCLEOTIDE SEQUENCE [LARGE SCALE GENOMIC DNA]</scope>
    <source>
        <strain evidence="2 3">SJ-16</strain>
    </source>
</reference>
<evidence type="ECO:0000256" key="1">
    <source>
        <dbReference type="ARBA" id="ARBA00023115"/>
    </source>
</evidence>
<dbReference type="GO" id="GO:0016740">
    <property type="term" value="F:transferase activity"/>
    <property type="evidence" value="ECO:0007669"/>
    <property type="project" value="UniProtKB-KW"/>
</dbReference>
<keyword evidence="2" id="KW-0808">Transferase</keyword>
<dbReference type="PANTHER" id="PTHR43317">
    <property type="entry name" value="THERMOSPERMINE SYNTHASE ACAULIS5"/>
    <property type="match status" value="1"/>
</dbReference>
<sequence>MTDVRDKTAPGRWWQGLIARLRGRSGGMRRPYVRRHDGFVSLQFVRRQTQSRMVEGDPGRLLVGYTRTMFAALLWQPAPQVLGLVGLGGGSQVKFAYAHMAGIRIEVVENNPHVVALRDEFRVPADDARLSVRLDDGARFVAARAGAFDVLLVDGYDEHGIPAELSTQQFYDDCRDALAEGGVMACNLYVRDPQLHIDRLQRAFGARHVLIVDEPKMSNRVAFAWRGALPALEAEALCDRIPADLRALLSDVLPRIAARLVRHRTLDRAD</sequence>
<dbReference type="EMBL" id="JACCJZ010000020">
    <property type="protein sequence ID" value="NYZ64155.1"/>
    <property type="molecule type" value="Genomic_DNA"/>
</dbReference>
<keyword evidence="1" id="KW-0620">Polyamine biosynthesis</keyword>
<evidence type="ECO:0000313" key="3">
    <source>
        <dbReference type="Proteomes" id="UP000589896"/>
    </source>
</evidence>
<dbReference type="PANTHER" id="PTHR43317:SF11">
    <property type="entry name" value="POLYAMINE AMINOPROPYLTRANSFERASE 2"/>
    <property type="match status" value="1"/>
</dbReference>
<dbReference type="AlphaFoldDB" id="A0A7Z0QUQ9"/>
<organism evidence="2 3">
    <name type="scientific">Luteimonas deserti</name>
    <dbReference type="NCBI Taxonomy" id="2752306"/>
    <lineage>
        <taxon>Bacteria</taxon>
        <taxon>Pseudomonadati</taxon>
        <taxon>Pseudomonadota</taxon>
        <taxon>Gammaproteobacteria</taxon>
        <taxon>Lysobacterales</taxon>
        <taxon>Lysobacteraceae</taxon>
        <taxon>Luteimonas</taxon>
    </lineage>
</organism>
<gene>
    <name evidence="2" type="ORF">H0E82_15555</name>
</gene>
<dbReference type="SUPFAM" id="SSF53335">
    <property type="entry name" value="S-adenosyl-L-methionine-dependent methyltransferases"/>
    <property type="match status" value="1"/>
</dbReference>
<dbReference type="GO" id="GO:0006596">
    <property type="term" value="P:polyamine biosynthetic process"/>
    <property type="evidence" value="ECO:0007669"/>
    <property type="project" value="UniProtKB-KW"/>
</dbReference>
<keyword evidence="3" id="KW-1185">Reference proteome</keyword>
<name>A0A7Z0QUQ9_9GAMM</name>
<dbReference type="InterPro" id="IPR029063">
    <property type="entry name" value="SAM-dependent_MTases_sf"/>
</dbReference>
<protein>
    <submittedName>
        <fullName evidence="2">Transferase</fullName>
    </submittedName>
</protein>
<evidence type="ECO:0000313" key="2">
    <source>
        <dbReference type="EMBL" id="NYZ64155.1"/>
    </source>
</evidence>
<accession>A0A7Z0QUQ9</accession>